<feature type="domain" description="Protein kinase" evidence="1">
    <location>
        <begin position="12"/>
        <end position="284"/>
    </location>
</feature>
<protein>
    <submittedName>
        <fullName evidence="2">Serine/threonine protein kinase with PASTA sensor</fullName>
        <ecNumber evidence="2">2.7.11.1</ecNumber>
    </submittedName>
</protein>
<dbReference type="Pfam" id="PF00069">
    <property type="entry name" value="Pkinase"/>
    <property type="match status" value="1"/>
</dbReference>
<dbReference type="CDD" id="cd14014">
    <property type="entry name" value="STKc_PknB_like"/>
    <property type="match status" value="1"/>
</dbReference>
<evidence type="ECO:0000313" key="3">
    <source>
        <dbReference type="Proteomes" id="UP000254400"/>
    </source>
</evidence>
<dbReference type="SMART" id="SM00220">
    <property type="entry name" value="S_TKc"/>
    <property type="match status" value="1"/>
</dbReference>
<dbReference type="GO" id="GO:0005524">
    <property type="term" value="F:ATP binding"/>
    <property type="evidence" value="ECO:0007669"/>
    <property type="project" value="InterPro"/>
</dbReference>
<dbReference type="AlphaFoldDB" id="A0A378XVG5"/>
<dbReference type="PROSITE" id="PS00108">
    <property type="entry name" value="PROTEIN_KINASE_ST"/>
    <property type="match status" value="1"/>
</dbReference>
<keyword evidence="2" id="KW-0418">Kinase</keyword>
<dbReference type="Proteomes" id="UP000254400">
    <property type="component" value="Unassembled WGS sequence"/>
</dbReference>
<accession>A0A378XVG5</accession>
<dbReference type="PANTHER" id="PTHR24348:SF68">
    <property type="entry name" value="SERINE_THREONINE-PROTEIN KINASE ATG1C"/>
    <property type="match status" value="1"/>
</dbReference>
<keyword evidence="2" id="KW-0723">Serine/threonine-protein kinase</keyword>
<dbReference type="RefSeq" id="WP_019686342.1">
    <property type="nucleotide sequence ID" value="NZ_CP049598.1"/>
</dbReference>
<dbReference type="Gene3D" id="1.10.510.10">
    <property type="entry name" value="Transferase(Phosphotransferase) domain 1"/>
    <property type="match status" value="1"/>
</dbReference>
<dbReference type="InterPro" id="IPR000719">
    <property type="entry name" value="Prot_kinase_dom"/>
</dbReference>
<dbReference type="InterPro" id="IPR011009">
    <property type="entry name" value="Kinase-like_dom_sf"/>
</dbReference>
<dbReference type="PROSITE" id="PS50011">
    <property type="entry name" value="PROTEIN_KINASE_DOM"/>
    <property type="match status" value="1"/>
</dbReference>
<evidence type="ECO:0000259" key="1">
    <source>
        <dbReference type="PROSITE" id="PS50011"/>
    </source>
</evidence>
<dbReference type="GO" id="GO:0005737">
    <property type="term" value="C:cytoplasm"/>
    <property type="evidence" value="ECO:0007669"/>
    <property type="project" value="TreeGrafter"/>
</dbReference>
<dbReference type="SUPFAM" id="SSF56112">
    <property type="entry name" value="Protein kinase-like (PK-like)"/>
    <property type="match status" value="1"/>
</dbReference>
<dbReference type="GeneID" id="93349908"/>
<gene>
    <name evidence="2" type="primary">prkC_1</name>
    <name evidence="2" type="ORF">NCTC10343_01108</name>
</gene>
<dbReference type="GO" id="GO:0004674">
    <property type="term" value="F:protein serine/threonine kinase activity"/>
    <property type="evidence" value="ECO:0007669"/>
    <property type="project" value="UniProtKB-KW"/>
</dbReference>
<dbReference type="PANTHER" id="PTHR24348">
    <property type="entry name" value="SERINE/THREONINE-PROTEIN KINASE UNC-51-RELATED"/>
    <property type="match status" value="1"/>
</dbReference>
<organism evidence="2 3">
    <name type="scientific">Paenibacillus polymyxa</name>
    <name type="common">Bacillus polymyxa</name>
    <dbReference type="NCBI Taxonomy" id="1406"/>
    <lineage>
        <taxon>Bacteria</taxon>
        <taxon>Bacillati</taxon>
        <taxon>Bacillota</taxon>
        <taxon>Bacilli</taxon>
        <taxon>Bacillales</taxon>
        <taxon>Paenibacillaceae</taxon>
        <taxon>Paenibacillus</taxon>
    </lineage>
</organism>
<name>A0A378XVG5_PAEPO</name>
<dbReference type="EC" id="2.7.11.1" evidence="2"/>
<dbReference type="EMBL" id="UGSC01000001">
    <property type="protein sequence ID" value="SUA66888.1"/>
    <property type="molecule type" value="Genomic_DNA"/>
</dbReference>
<keyword evidence="2" id="KW-0808">Transferase</keyword>
<dbReference type="InterPro" id="IPR008271">
    <property type="entry name" value="Ser/Thr_kinase_AS"/>
</dbReference>
<sequence length="355" mass="40600">MFFPKMELNNRYVLNELIARGGMGEVWLGRDKLLDRNIAIKTTIQGSEKQAISIFFDEAKTGASLIGHPNIVSVLDYGILEKSDISFEYHYIVMEYIDGMNLNEFVSKYKTILDEETYYYLALYISWEICKALDYAHKQNILHRDIKPLNIFLSKFGVTRVGDFGLARYIDAATRTHTVVNFKSPAYAAPEQWKGEKHSIETDLYQLGCTIYHLLTGSCVFNKSNIALMHAHLNESPVQPNEINKRLPKEISDAIFGLIKKEKSDRKELWEVNDAIAKELQKRLTLSVTVQNDIEIKKIADITDFGIEGLKEGNFSFEFPDFSEAISEGLQLLLAGITNFKLYLEKQKVEKEKTA</sequence>
<dbReference type="InterPro" id="IPR045269">
    <property type="entry name" value="Atg1-like"/>
</dbReference>
<evidence type="ECO:0000313" key="2">
    <source>
        <dbReference type="EMBL" id="SUA66888.1"/>
    </source>
</evidence>
<reference evidence="2 3" key="1">
    <citation type="submission" date="2018-06" db="EMBL/GenBank/DDBJ databases">
        <authorList>
            <consortium name="Pathogen Informatics"/>
            <person name="Doyle S."/>
        </authorList>
    </citation>
    <scope>NUCLEOTIDE SEQUENCE [LARGE SCALE GENOMIC DNA]</scope>
    <source>
        <strain evidence="2 3">NCTC10343</strain>
    </source>
</reference>
<proteinExistence type="predicted"/>
<dbReference type="Gene3D" id="3.30.200.20">
    <property type="entry name" value="Phosphorylase Kinase, domain 1"/>
    <property type="match status" value="1"/>
</dbReference>